<organism evidence="2 3">
    <name type="scientific">Abeliophyllum distichum</name>
    <dbReference type="NCBI Taxonomy" id="126358"/>
    <lineage>
        <taxon>Eukaryota</taxon>
        <taxon>Viridiplantae</taxon>
        <taxon>Streptophyta</taxon>
        <taxon>Embryophyta</taxon>
        <taxon>Tracheophyta</taxon>
        <taxon>Spermatophyta</taxon>
        <taxon>Magnoliopsida</taxon>
        <taxon>eudicotyledons</taxon>
        <taxon>Gunneridae</taxon>
        <taxon>Pentapetalae</taxon>
        <taxon>asterids</taxon>
        <taxon>lamiids</taxon>
        <taxon>Lamiales</taxon>
        <taxon>Oleaceae</taxon>
        <taxon>Forsythieae</taxon>
        <taxon>Abeliophyllum</taxon>
    </lineage>
</organism>
<dbReference type="Proteomes" id="UP001604336">
    <property type="component" value="Unassembled WGS sequence"/>
</dbReference>
<feature type="region of interest" description="Disordered" evidence="1">
    <location>
        <begin position="66"/>
        <end position="90"/>
    </location>
</feature>
<dbReference type="EMBL" id="JBFOLK010000013">
    <property type="protein sequence ID" value="KAL2465447.1"/>
    <property type="molecule type" value="Genomic_DNA"/>
</dbReference>
<sequence>MAIQTFKHSGSYTMTESSPTQEKEKASNSRKANKICTYCGRDYHSVEDCYNLIGFPPGHKLYGKDVKPRGKMPNANNVVPQDESKGPNTAVDTFTIEELYQLKALL</sequence>
<feature type="compositionally biased region" description="Polar residues" evidence="1">
    <location>
        <begin position="1"/>
        <end position="20"/>
    </location>
</feature>
<name>A0ABD1PNG1_9LAMI</name>
<evidence type="ECO:0000313" key="2">
    <source>
        <dbReference type="EMBL" id="KAL2465447.1"/>
    </source>
</evidence>
<feature type="region of interest" description="Disordered" evidence="1">
    <location>
        <begin position="1"/>
        <end position="31"/>
    </location>
</feature>
<evidence type="ECO:0000313" key="3">
    <source>
        <dbReference type="Proteomes" id="UP001604336"/>
    </source>
</evidence>
<proteinExistence type="predicted"/>
<accession>A0ABD1PNG1</accession>
<evidence type="ECO:0000256" key="1">
    <source>
        <dbReference type="SAM" id="MobiDB-lite"/>
    </source>
</evidence>
<dbReference type="AlphaFoldDB" id="A0ABD1PNG1"/>
<keyword evidence="3" id="KW-1185">Reference proteome</keyword>
<protein>
    <submittedName>
        <fullName evidence="2">Uncharacterized protein</fullName>
    </submittedName>
</protein>
<comment type="caution">
    <text evidence="2">The sequence shown here is derived from an EMBL/GenBank/DDBJ whole genome shotgun (WGS) entry which is preliminary data.</text>
</comment>
<reference evidence="3" key="1">
    <citation type="submission" date="2024-07" db="EMBL/GenBank/DDBJ databases">
        <title>Two chromosome-level genome assemblies of Korean endemic species Abeliophyllum distichum and Forsythia ovata (Oleaceae).</title>
        <authorList>
            <person name="Jang H."/>
        </authorList>
    </citation>
    <scope>NUCLEOTIDE SEQUENCE [LARGE SCALE GENOMIC DNA]</scope>
</reference>
<gene>
    <name evidence="2" type="ORF">Adt_41298</name>
</gene>